<dbReference type="GO" id="GO:0005886">
    <property type="term" value="C:plasma membrane"/>
    <property type="evidence" value="ECO:0007669"/>
    <property type="project" value="TreeGrafter"/>
</dbReference>
<gene>
    <name evidence="13" type="ORF">BYL167_LOCUS36575</name>
    <name evidence="10" type="ORF">CJN711_LOCUS33003</name>
    <name evidence="11" type="ORF">MBJ925_LOCUS34636</name>
    <name evidence="12" type="ORF">SMN809_LOCUS17711</name>
</gene>
<evidence type="ECO:0000259" key="9">
    <source>
        <dbReference type="PROSITE" id="PS50262"/>
    </source>
</evidence>
<feature type="transmembrane region" description="Helical" evidence="8">
    <location>
        <begin position="97"/>
        <end position="116"/>
    </location>
</feature>
<dbReference type="Proteomes" id="UP000663824">
    <property type="component" value="Unassembled WGS sequence"/>
</dbReference>
<evidence type="ECO:0000313" key="14">
    <source>
        <dbReference type="Proteomes" id="UP000663824"/>
    </source>
</evidence>
<dbReference type="PANTHER" id="PTHR45695">
    <property type="entry name" value="LEUCOKININ RECEPTOR-RELATED"/>
    <property type="match status" value="1"/>
</dbReference>
<evidence type="ECO:0000256" key="6">
    <source>
        <dbReference type="ARBA" id="ARBA00023170"/>
    </source>
</evidence>
<keyword evidence="4" id="KW-0297">G-protein coupled receptor</keyword>
<evidence type="ECO:0000256" key="4">
    <source>
        <dbReference type="ARBA" id="ARBA00023040"/>
    </source>
</evidence>
<reference evidence="11" key="1">
    <citation type="submission" date="2021-02" db="EMBL/GenBank/DDBJ databases">
        <authorList>
            <person name="Nowell W R."/>
        </authorList>
    </citation>
    <scope>NUCLEOTIDE SEQUENCE</scope>
</reference>
<protein>
    <recommendedName>
        <fullName evidence="9">G-protein coupled receptors family 1 profile domain-containing protein</fullName>
    </recommendedName>
</protein>
<dbReference type="EMBL" id="CAJNOV010015915">
    <property type="protein sequence ID" value="CAF1581236.1"/>
    <property type="molecule type" value="Genomic_DNA"/>
</dbReference>
<evidence type="ECO:0000256" key="3">
    <source>
        <dbReference type="ARBA" id="ARBA00022989"/>
    </source>
</evidence>
<comment type="caution">
    <text evidence="11">The sequence shown here is derived from an EMBL/GenBank/DDBJ whole genome shotgun (WGS) entry which is preliminary data.</text>
</comment>
<keyword evidence="5 8" id="KW-0472">Membrane</keyword>
<organism evidence="11 14">
    <name type="scientific">Rotaria magnacalcarata</name>
    <dbReference type="NCBI Taxonomy" id="392030"/>
    <lineage>
        <taxon>Eukaryota</taxon>
        <taxon>Metazoa</taxon>
        <taxon>Spiralia</taxon>
        <taxon>Gnathifera</taxon>
        <taxon>Rotifera</taxon>
        <taxon>Eurotatoria</taxon>
        <taxon>Bdelloidea</taxon>
        <taxon>Philodinida</taxon>
        <taxon>Philodinidae</taxon>
        <taxon>Rotaria</taxon>
    </lineage>
</organism>
<feature type="transmembrane region" description="Helical" evidence="8">
    <location>
        <begin position="182"/>
        <end position="209"/>
    </location>
</feature>
<evidence type="ECO:0000313" key="13">
    <source>
        <dbReference type="EMBL" id="CAF4513346.1"/>
    </source>
</evidence>
<evidence type="ECO:0000313" key="12">
    <source>
        <dbReference type="EMBL" id="CAF4108956.1"/>
    </source>
</evidence>
<keyword evidence="7" id="KW-0807">Transducer</keyword>
<feature type="transmembrane region" description="Helical" evidence="8">
    <location>
        <begin position="137"/>
        <end position="157"/>
    </location>
</feature>
<dbReference type="Gene3D" id="1.20.1070.10">
    <property type="entry name" value="Rhodopsin 7-helix transmembrane proteins"/>
    <property type="match status" value="1"/>
</dbReference>
<evidence type="ECO:0000313" key="11">
    <source>
        <dbReference type="EMBL" id="CAF2186378.1"/>
    </source>
</evidence>
<evidence type="ECO:0000256" key="2">
    <source>
        <dbReference type="ARBA" id="ARBA00022692"/>
    </source>
</evidence>
<feature type="transmembrane region" description="Helical" evidence="8">
    <location>
        <begin position="20"/>
        <end position="41"/>
    </location>
</feature>
<dbReference type="GO" id="GO:0004930">
    <property type="term" value="F:G protein-coupled receptor activity"/>
    <property type="evidence" value="ECO:0007669"/>
    <property type="project" value="UniProtKB-KW"/>
</dbReference>
<dbReference type="EMBL" id="CAJNRE010019020">
    <property type="protein sequence ID" value="CAF2186378.1"/>
    <property type="molecule type" value="Genomic_DNA"/>
</dbReference>
<dbReference type="EMBL" id="CAJOBI010008292">
    <property type="protein sequence ID" value="CAF4108956.1"/>
    <property type="molecule type" value="Genomic_DNA"/>
</dbReference>
<evidence type="ECO:0000313" key="10">
    <source>
        <dbReference type="EMBL" id="CAF1581236.1"/>
    </source>
</evidence>
<dbReference type="Proteomes" id="UP000681967">
    <property type="component" value="Unassembled WGS sequence"/>
</dbReference>
<feature type="transmembrane region" description="Helical" evidence="8">
    <location>
        <begin position="230"/>
        <end position="254"/>
    </location>
</feature>
<keyword evidence="3 8" id="KW-1133">Transmembrane helix</keyword>
<dbReference type="PROSITE" id="PS50262">
    <property type="entry name" value="G_PROTEIN_RECEP_F1_2"/>
    <property type="match status" value="1"/>
</dbReference>
<proteinExistence type="predicted"/>
<dbReference type="Proteomes" id="UP000663855">
    <property type="component" value="Unassembled WGS sequence"/>
</dbReference>
<sequence length="343" mass="39081">MSSPTTTVDILDSVIRYLNISVGLFLFVFGITGNLLNIVIFSSLKTFRRNPCAFCLLILSCCEIGTLIGNTLVDVFASTLSDTFDVNAILPCKIRTAFGQIFATISLSMMCFAAIDQSISTSMPERHHGINLKIMRRLIAIITVISCVHAIPFFIFYDIQPLSGTNDTICRIKDASEVFSKYLIYINIPLVNGVIPVTIMILFGVLSYRNVHRMYKRRVHIVRLRLEKQLTAMVLAKIFSFAITVIPFLIVYIIRYSISLYINDPICQNQILLAQRVFTLLIYANYADSFYLFLACSARFRRQLKFVIFDVYLKHYRAKSNINRVQPIERSFGLTIDSGIEHK</sequence>
<dbReference type="AlphaFoldDB" id="A0A816Z5E2"/>
<evidence type="ECO:0000256" key="8">
    <source>
        <dbReference type="SAM" id="Phobius"/>
    </source>
</evidence>
<evidence type="ECO:0000256" key="5">
    <source>
        <dbReference type="ARBA" id="ARBA00023136"/>
    </source>
</evidence>
<feature type="transmembrane region" description="Helical" evidence="8">
    <location>
        <begin position="53"/>
        <end position="77"/>
    </location>
</feature>
<dbReference type="SUPFAM" id="SSF81321">
    <property type="entry name" value="Family A G protein-coupled receptor-like"/>
    <property type="match status" value="1"/>
</dbReference>
<keyword evidence="6" id="KW-0675">Receptor</keyword>
<feature type="transmembrane region" description="Helical" evidence="8">
    <location>
        <begin position="274"/>
        <end position="296"/>
    </location>
</feature>
<keyword evidence="2 8" id="KW-0812">Transmembrane</keyword>
<dbReference type="EMBL" id="CAJOBH010080169">
    <property type="protein sequence ID" value="CAF4513346.1"/>
    <property type="molecule type" value="Genomic_DNA"/>
</dbReference>
<evidence type="ECO:0000256" key="1">
    <source>
        <dbReference type="ARBA" id="ARBA00004141"/>
    </source>
</evidence>
<accession>A0A816Z5E2</accession>
<evidence type="ECO:0000256" key="7">
    <source>
        <dbReference type="ARBA" id="ARBA00023224"/>
    </source>
</evidence>
<comment type="subcellular location">
    <subcellularLocation>
        <location evidence="1">Membrane</location>
        <topology evidence="1">Multi-pass membrane protein</topology>
    </subcellularLocation>
</comment>
<dbReference type="Proteomes" id="UP000676336">
    <property type="component" value="Unassembled WGS sequence"/>
</dbReference>
<dbReference type="InterPro" id="IPR017452">
    <property type="entry name" value="GPCR_Rhodpsn_7TM"/>
</dbReference>
<name>A0A816Z5E2_9BILA</name>
<feature type="domain" description="G-protein coupled receptors family 1 profile" evidence="9">
    <location>
        <begin position="33"/>
        <end position="293"/>
    </location>
</feature>
<dbReference type="PANTHER" id="PTHR45695:SF9">
    <property type="entry name" value="LEUCOKININ RECEPTOR"/>
    <property type="match status" value="1"/>
</dbReference>